<dbReference type="AlphaFoldDB" id="A0AAW1KNG7"/>
<keyword evidence="3" id="KW-1185">Reference proteome</keyword>
<sequence length="122" mass="14164">MQFVNLTDNNNQVHNDKAWKIRSLMDKLKRVFLKYFVLEENINYDELMLKYFGRHGLKQFVREKPICFGYKMWSLNSSGGYLFNFGLYQGKNPRCVNSDEPLVLGKVTAPLVGIFTVMPMGG</sequence>
<dbReference type="PANTHER" id="PTHR47055">
    <property type="entry name" value="DDE_TNP_1_7 DOMAIN-CONTAINING PROTEIN"/>
    <property type="match status" value="1"/>
</dbReference>
<dbReference type="PANTHER" id="PTHR47055:SF3">
    <property type="entry name" value="PHORBOL-ESTER_DAG-TYPE DOMAIN-CONTAINING PROTEIN"/>
    <property type="match status" value="1"/>
</dbReference>
<proteinExistence type="predicted"/>
<comment type="caution">
    <text evidence="2">The sequence shown here is derived from an EMBL/GenBank/DDBJ whole genome shotgun (WGS) entry which is preliminary data.</text>
</comment>
<dbReference type="Proteomes" id="UP001458880">
    <property type="component" value="Unassembled WGS sequence"/>
</dbReference>
<dbReference type="InterPro" id="IPR052638">
    <property type="entry name" value="PiggyBac_TE-derived"/>
</dbReference>
<organism evidence="2 3">
    <name type="scientific">Popillia japonica</name>
    <name type="common">Japanese beetle</name>
    <dbReference type="NCBI Taxonomy" id="7064"/>
    <lineage>
        <taxon>Eukaryota</taxon>
        <taxon>Metazoa</taxon>
        <taxon>Ecdysozoa</taxon>
        <taxon>Arthropoda</taxon>
        <taxon>Hexapoda</taxon>
        <taxon>Insecta</taxon>
        <taxon>Pterygota</taxon>
        <taxon>Neoptera</taxon>
        <taxon>Endopterygota</taxon>
        <taxon>Coleoptera</taxon>
        <taxon>Polyphaga</taxon>
        <taxon>Scarabaeiformia</taxon>
        <taxon>Scarabaeidae</taxon>
        <taxon>Rutelinae</taxon>
        <taxon>Popillia</taxon>
    </lineage>
</organism>
<dbReference type="InterPro" id="IPR029526">
    <property type="entry name" value="PGBD"/>
</dbReference>
<name>A0AAW1KNG7_POPJA</name>
<dbReference type="Pfam" id="PF13843">
    <property type="entry name" value="DDE_Tnp_1_7"/>
    <property type="match status" value="1"/>
</dbReference>
<protein>
    <submittedName>
        <fullName evidence="2">Transposase IS4</fullName>
    </submittedName>
</protein>
<reference evidence="2 3" key="1">
    <citation type="journal article" date="2024" name="BMC Genomics">
        <title>De novo assembly and annotation of Popillia japonica's genome with initial clues to its potential as an invasive pest.</title>
        <authorList>
            <person name="Cucini C."/>
            <person name="Boschi S."/>
            <person name="Funari R."/>
            <person name="Cardaioli E."/>
            <person name="Iannotti N."/>
            <person name="Marturano G."/>
            <person name="Paoli F."/>
            <person name="Bruttini M."/>
            <person name="Carapelli A."/>
            <person name="Frati F."/>
            <person name="Nardi F."/>
        </authorList>
    </citation>
    <scope>NUCLEOTIDE SEQUENCE [LARGE SCALE GENOMIC DNA]</scope>
    <source>
        <strain evidence="2">DMR45628</strain>
    </source>
</reference>
<accession>A0AAW1KNG7</accession>
<feature type="domain" description="PiggyBac transposable element-derived protein" evidence="1">
    <location>
        <begin position="2"/>
        <end position="100"/>
    </location>
</feature>
<gene>
    <name evidence="2" type="ORF">QE152_g21640</name>
</gene>
<evidence type="ECO:0000259" key="1">
    <source>
        <dbReference type="Pfam" id="PF13843"/>
    </source>
</evidence>
<dbReference type="GO" id="GO:0043565">
    <property type="term" value="F:sequence-specific DNA binding"/>
    <property type="evidence" value="ECO:0007669"/>
    <property type="project" value="TreeGrafter"/>
</dbReference>
<evidence type="ECO:0000313" key="3">
    <source>
        <dbReference type="Proteomes" id="UP001458880"/>
    </source>
</evidence>
<dbReference type="EMBL" id="JASPKY010000201">
    <property type="protein sequence ID" value="KAK9721250.1"/>
    <property type="molecule type" value="Genomic_DNA"/>
</dbReference>
<evidence type="ECO:0000313" key="2">
    <source>
        <dbReference type="EMBL" id="KAK9721250.1"/>
    </source>
</evidence>